<feature type="compositionally biased region" description="Basic and acidic residues" evidence="4">
    <location>
        <begin position="8"/>
        <end position="17"/>
    </location>
</feature>
<dbReference type="InterPro" id="IPR053888">
    <property type="entry name" value="MRM3-like_sub_bind"/>
</dbReference>
<dbReference type="Gene3D" id="3.30.1330.30">
    <property type="match status" value="1"/>
</dbReference>
<dbReference type="InterPro" id="IPR029028">
    <property type="entry name" value="Alpha/beta_knot_MTases"/>
</dbReference>
<keyword evidence="2 6" id="KW-0489">Methyltransferase</keyword>
<organism evidence="6 7">
    <name type="scientific">Heliorestis convoluta</name>
    <dbReference type="NCBI Taxonomy" id="356322"/>
    <lineage>
        <taxon>Bacteria</taxon>
        <taxon>Bacillati</taxon>
        <taxon>Bacillota</taxon>
        <taxon>Clostridia</taxon>
        <taxon>Eubacteriales</taxon>
        <taxon>Heliobacteriaceae</taxon>
        <taxon>Heliorestis</taxon>
    </lineage>
</organism>
<dbReference type="InterPro" id="IPR029064">
    <property type="entry name" value="Ribosomal_eL30-like_sf"/>
</dbReference>
<feature type="region of interest" description="Disordered" evidence="4">
    <location>
        <begin position="1"/>
        <end position="21"/>
    </location>
</feature>
<dbReference type="EMBL" id="CP045875">
    <property type="protein sequence ID" value="QGG48796.1"/>
    <property type="molecule type" value="Genomic_DNA"/>
</dbReference>
<dbReference type="Pfam" id="PF22435">
    <property type="entry name" value="MRM3-like_sub_bind"/>
    <property type="match status" value="1"/>
</dbReference>
<dbReference type="InterPro" id="IPR051259">
    <property type="entry name" value="rRNA_Methyltransferase"/>
</dbReference>
<dbReference type="OrthoDB" id="9785673at2"/>
<dbReference type="Pfam" id="PF00588">
    <property type="entry name" value="SpoU_methylase"/>
    <property type="match status" value="1"/>
</dbReference>
<feature type="domain" description="RNA 2-O ribose methyltransferase substrate binding" evidence="5">
    <location>
        <begin position="31"/>
        <end position="107"/>
    </location>
</feature>
<evidence type="ECO:0000256" key="3">
    <source>
        <dbReference type="ARBA" id="ARBA00022679"/>
    </source>
</evidence>
<evidence type="ECO:0000313" key="7">
    <source>
        <dbReference type="Proteomes" id="UP000366051"/>
    </source>
</evidence>
<dbReference type="SUPFAM" id="SSF75217">
    <property type="entry name" value="alpha/beta knot"/>
    <property type="match status" value="1"/>
</dbReference>
<dbReference type="SMART" id="SM00967">
    <property type="entry name" value="SpoU_sub_bind"/>
    <property type="match status" value="1"/>
</dbReference>
<gene>
    <name evidence="6" type="ORF">FTV88_2707</name>
</gene>
<dbReference type="InterPro" id="IPR029026">
    <property type="entry name" value="tRNA_m1G_MTases_N"/>
</dbReference>
<evidence type="ECO:0000256" key="4">
    <source>
        <dbReference type="SAM" id="MobiDB-lite"/>
    </source>
</evidence>
<protein>
    <submittedName>
        <fullName evidence="6">RNA methyltransferase</fullName>
    </submittedName>
</protein>
<dbReference type="AlphaFoldDB" id="A0A5Q2N592"/>
<dbReference type="GO" id="GO:0003723">
    <property type="term" value="F:RNA binding"/>
    <property type="evidence" value="ECO:0007669"/>
    <property type="project" value="InterPro"/>
</dbReference>
<dbReference type="SUPFAM" id="SSF55315">
    <property type="entry name" value="L30e-like"/>
    <property type="match status" value="1"/>
</dbReference>
<dbReference type="GO" id="GO:0005737">
    <property type="term" value="C:cytoplasm"/>
    <property type="evidence" value="ECO:0007669"/>
    <property type="project" value="UniProtKB-ARBA"/>
</dbReference>
<evidence type="ECO:0000256" key="2">
    <source>
        <dbReference type="ARBA" id="ARBA00022603"/>
    </source>
</evidence>
<proteinExistence type="inferred from homology"/>
<dbReference type="Gene3D" id="3.40.1280.10">
    <property type="match status" value="1"/>
</dbReference>
<reference evidence="7" key="1">
    <citation type="submission" date="2019-11" db="EMBL/GenBank/DDBJ databases">
        <title>Genome sequence of Heliorestis convoluta strain HH, an alkaliphilic and minimalistic phototrophic bacterium from a soda lake in Egypt.</title>
        <authorList>
            <person name="Dewey E.D."/>
            <person name="Stokes L.M."/>
            <person name="Burchell B.M."/>
            <person name="Shaffer K.N."/>
            <person name="Huntington A.M."/>
            <person name="Baker J.M."/>
            <person name="Nadendla S."/>
            <person name="Giglio M.G."/>
            <person name="Touchman J.W."/>
            <person name="Blankenship R.E."/>
            <person name="Madigan M.T."/>
            <person name="Sattley W.M."/>
        </authorList>
    </citation>
    <scope>NUCLEOTIDE SEQUENCE [LARGE SCALE GENOMIC DNA]</scope>
    <source>
        <strain evidence="7">HH</strain>
    </source>
</reference>
<dbReference type="PANTHER" id="PTHR43191:SF2">
    <property type="entry name" value="RRNA METHYLTRANSFERASE 3, MITOCHONDRIAL"/>
    <property type="match status" value="1"/>
</dbReference>
<evidence type="ECO:0000313" key="6">
    <source>
        <dbReference type="EMBL" id="QGG48796.1"/>
    </source>
</evidence>
<dbReference type="Proteomes" id="UP000366051">
    <property type="component" value="Chromosome"/>
</dbReference>
<keyword evidence="3 6" id="KW-0808">Transferase</keyword>
<dbReference type="RefSeq" id="WP_153725899.1">
    <property type="nucleotide sequence ID" value="NZ_CP045875.1"/>
</dbReference>
<dbReference type="GO" id="GO:0006396">
    <property type="term" value="P:RNA processing"/>
    <property type="evidence" value="ECO:0007669"/>
    <property type="project" value="InterPro"/>
</dbReference>
<evidence type="ECO:0000256" key="1">
    <source>
        <dbReference type="ARBA" id="ARBA00007228"/>
    </source>
</evidence>
<accession>A0A5Q2N592</accession>
<dbReference type="GO" id="GO:0032259">
    <property type="term" value="P:methylation"/>
    <property type="evidence" value="ECO:0007669"/>
    <property type="project" value="UniProtKB-KW"/>
</dbReference>
<name>A0A5Q2N592_9FIRM</name>
<sequence length="283" mass="30567">MQTFASDQNKRVKEARTLSRKKGRTTAKRYLIEGRRLIEEAVASKIQIDYFLYTERIGQQKAGQELVAALQSQGSEGLLVNDKTLQSISETEHSQGIIAVAPLPEPSRWEEVAQSKKLQNTRKPFLLILDGLQDPGNVGTILRSAEAAAVDAVIMTAGTADPFNPKVIRASMGSIFRLPVIIAPTEEAIEQILAEKECTLVVADSGGEQAYYNLPLQESKSLALVIGSEGHGPSAYFRAKADHIATIPLAPPVESLNAAIAAAVLLFDVAKGRLPSVDSPNRL</sequence>
<dbReference type="InterPro" id="IPR001537">
    <property type="entry name" value="SpoU_MeTrfase"/>
</dbReference>
<keyword evidence="7" id="KW-1185">Reference proteome</keyword>
<evidence type="ECO:0000259" key="5">
    <source>
        <dbReference type="SMART" id="SM00967"/>
    </source>
</evidence>
<dbReference type="InterPro" id="IPR013123">
    <property type="entry name" value="SpoU_subst-bd"/>
</dbReference>
<comment type="similarity">
    <text evidence="1">Belongs to the class IV-like SAM-binding methyltransferase superfamily. RNA methyltransferase TrmH family.</text>
</comment>
<dbReference type="GO" id="GO:0008173">
    <property type="term" value="F:RNA methyltransferase activity"/>
    <property type="evidence" value="ECO:0007669"/>
    <property type="project" value="InterPro"/>
</dbReference>
<dbReference type="PANTHER" id="PTHR43191">
    <property type="entry name" value="RRNA METHYLTRANSFERASE 3"/>
    <property type="match status" value="1"/>
</dbReference>
<dbReference type="CDD" id="cd18095">
    <property type="entry name" value="SpoU-like_rRNA-MTase"/>
    <property type="match status" value="1"/>
</dbReference>
<dbReference type="KEGG" id="hcv:FTV88_2707"/>